<name>A0A4R9JCH2_9LEPT</name>
<gene>
    <name evidence="4" type="ORF">EHQ52_02235</name>
</gene>
<organism evidence="4 5">
    <name type="scientific">Leptospira koniambonensis</name>
    <dbReference type="NCBI Taxonomy" id="2484950"/>
    <lineage>
        <taxon>Bacteria</taxon>
        <taxon>Pseudomonadati</taxon>
        <taxon>Spirochaetota</taxon>
        <taxon>Spirochaetia</taxon>
        <taxon>Leptospirales</taxon>
        <taxon>Leptospiraceae</taxon>
        <taxon>Leptospira</taxon>
    </lineage>
</organism>
<dbReference type="SUPFAM" id="SSF49764">
    <property type="entry name" value="HSP20-like chaperones"/>
    <property type="match status" value="1"/>
</dbReference>
<evidence type="ECO:0000259" key="3">
    <source>
        <dbReference type="PROSITE" id="PS01031"/>
    </source>
</evidence>
<proteinExistence type="inferred from homology"/>
<evidence type="ECO:0000313" key="4">
    <source>
        <dbReference type="EMBL" id="TGL36719.1"/>
    </source>
</evidence>
<dbReference type="PROSITE" id="PS01031">
    <property type="entry name" value="SHSP"/>
    <property type="match status" value="1"/>
</dbReference>
<protein>
    <submittedName>
        <fullName evidence="4">Hsp20/alpha crystallin family protein</fullName>
    </submittedName>
</protein>
<comment type="similarity">
    <text evidence="1 2">Belongs to the small heat shock protein (HSP20) family.</text>
</comment>
<feature type="domain" description="SHSP" evidence="3">
    <location>
        <begin position="1"/>
        <end position="62"/>
    </location>
</feature>
<sequence>MNDIMKSADHFLNLSKFSRTFTLPENAIKDKISAKYENGILKLSIPKKEIENPKRAVKIGVN</sequence>
<keyword evidence="5" id="KW-1185">Reference proteome</keyword>
<dbReference type="InterPro" id="IPR002068">
    <property type="entry name" value="A-crystallin/Hsp20_dom"/>
</dbReference>
<dbReference type="Proteomes" id="UP000297871">
    <property type="component" value="Unassembled WGS sequence"/>
</dbReference>
<comment type="caution">
    <text evidence="4">The sequence shown here is derived from an EMBL/GenBank/DDBJ whole genome shotgun (WGS) entry which is preliminary data.</text>
</comment>
<dbReference type="RefSeq" id="WP_135613660.1">
    <property type="nucleotide sequence ID" value="NZ_RQFY01000001.1"/>
</dbReference>
<dbReference type="Gene3D" id="2.60.40.790">
    <property type="match status" value="1"/>
</dbReference>
<dbReference type="CDD" id="cd06464">
    <property type="entry name" value="ACD_sHsps-like"/>
    <property type="match status" value="1"/>
</dbReference>
<dbReference type="Pfam" id="PF00011">
    <property type="entry name" value="HSP20"/>
    <property type="match status" value="1"/>
</dbReference>
<evidence type="ECO:0000313" key="5">
    <source>
        <dbReference type="Proteomes" id="UP000297871"/>
    </source>
</evidence>
<evidence type="ECO:0000256" key="1">
    <source>
        <dbReference type="PROSITE-ProRule" id="PRU00285"/>
    </source>
</evidence>
<dbReference type="OrthoDB" id="327485at2"/>
<dbReference type="AlphaFoldDB" id="A0A4R9JCH2"/>
<evidence type="ECO:0000256" key="2">
    <source>
        <dbReference type="RuleBase" id="RU003616"/>
    </source>
</evidence>
<dbReference type="EMBL" id="RQFY01000001">
    <property type="protein sequence ID" value="TGL36719.1"/>
    <property type="molecule type" value="Genomic_DNA"/>
</dbReference>
<accession>A0A4R9JCH2</accession>
<reference evidence="4" key="1">
    <citation type="journal article" date="2019" name="PLoS Negl. Trop. Dis.">
        <title>Revisiting the worldwide diversity of Leptospira species in the environment.</title>
        <authorList>
            <person name="Vincent A.T."/>
            <person name="Schiettekatte O."/>
            <person name="Bourhy P."/>
            <person name="Veyrier F.J."/>
            <person name="Picardeau M."/>
        </authorList>
    </citation>
    <scope>NUCLEOTIDE SEQUENCE [LARGE SCALE GENOMIC DNA]</scope>
    <source>
        <strain evidence="4">201800265</strain>
    </source>
</reference>
<dbReference type="InterPro" id="IPR008978">
    <property type="entry name" value="HSP20-like_chaperone"/>
</dbReference>